<keyword evidence="2" id="KW-1185">Reference proteome</keyword>
<dbReference type="Proteomes" id="UP000224460">
    <property type="component" value="Unassembled WGS sequence"/>
</dbReference>
<dbReference type="EMBL" id="PEDL01000002">
    <property type="protein sequence ID" value="PHV71783.1"/>
    <property type="molecule type" value="Genomic_DNA"/>
</dbReference>
<name>A0AC61DG34_9FIRM</name>
<evidence type="ECO:0000313" key="1">
    <source>
        <dbReference type="EMBL" id="PHV71783.1"/>
    </source>
</evidence>
<sequence length="313" mass="34606">MIEKIIGVLKNAQHILIATHMSPDGDAIGSSVAMAHLCQYYDVPYTLLLEELPTEYAFLLEKVSISKEWEKPVDVFLSLDCGDTKRLGNYEKLFEKAKVTINIDHHVTNEGLGNYAFIQAEASSTSELVYKIIKEAGMPITAQVAESLYTGLVTDTGGFMHSCTHSSTHLAVADLLQTPFNFTTLYYKLIHEKTEATVRLQSRAIQQLIKWGQGQIYVSYLTPENLKEEGATREDASHIVTYLKNIKGCEVAIVIYPGKIEGEYKVSLRSNPPYDVAAIAKCLGGGGHERAAGASIIGTLEEVFIVLKDHMNF</sequence>
<accession>A0AC61DG34</accession>
<reference evidence="1" key="1">
    <citation type="submission" date="2017-10" db="EMBL/GenBank/DDBJ databases">
        <title>Genome sequence of cellulolytic Lachnospiraceae bacterium XHS1971 isolated from hotspring sediment.</title>
        <authorList>
            <person name="Vasudevan G."/>
            <person name="Joshi A.J."/>
            <person name="Hivarkar S."/>
            <person name="Lanjekar V.B."/>
            <person name="Dhakephalkar P.K."/>
            <person name="Dagar S."/>
        </authorList>
    </citation>
    <scope>NUCLEOTIDE SEQUENCE</scope>
    <source>
        <strain evidence="1">XHS1971</strain>
    </source>
</reference>
<proteinExistence type="predicted"/>
<protein>
    <submittedName>
        <fullName evidence="1">Uncharacterized protein</fullName>
    </submittedName>
</protein>
<gene>
    <name evidence="1" type="ORF">CS063_04295</name>
</gene>
<evidence type="ECO:0000313" key="2">
    <source>
        <dbReference type="Proteomes" id="UP000224460"/>
    </source>
</evidence>
<comment type="caution">
    <text evidence="1">The sequence shown here is derived from an EMBL/GenBank/DDBJ whole genome shotgun (WGS) entry which is preliminary data.</text>
</comment>
<organism evidence="1 2">
    <name type="scientific">Sporanaerobium hydrogeniformans</name>
    <dbReference type="NCBI Taxonomy" id="3072179"/>
    <lineage>
        <taxon>Bacteria</taxon>
        <taxon>Bacillati</taxon>
        <taxon>Bacillota</taxon>
        <taxon>Clostridia</taxon>
        <taxon>Lachnospirales</taxon>
        <taxon>Lachnospiraceae</taxon>
        <taxon>Sporanaerobium</taxon>
    </lineage>
</organism>